<dbReference type="InterPro" id="IPR027640">
    <property type="entry name" value="Kinesin-like_fam"/>
</dbReference>
<dbReference type="InterPro" id="IPR027417">
    <property type="entry name" value="P-loop_NTPase"/>
</dbReference>
<feature type="domain" description="Kinesin motor" evidence="10">
    <location>
        <begin position="5"/>
        <end position="334"/>
    </location>
</feature>
<name>A0A250X3F4_9CHLO</name>
<gene>
    <name evidence="11" type="ORF">CEUSTIGMA_g4903.t1</name>
</gene>
<keyword evidence="1 7" id="KW-0493">Microtubule</keyword>
<dbReference type="GO" id="GO:0005874">
    <property type="term" value="C:microtubule"/>
    <property type="evidence" value="ECO:0007669"/>
    <property type="project" value="UniProtKB-KW"/>
</dbReference>
<keyword evidence="2 6" id="KW-0547">Nucleotide-binding</keyword>
<evidence type="ECO:0000256" key="8">
    <source>
        <dbReference type="SAM" id="Coils"/>
    </source>
</evidence>
<dbReference type="GO" id="GO:0003777">
    <property type="term" value="F:microtubule motor activity"/>
    <property type="evidence" value="ECO:0007669"/>
    <property type="project" value="InterPro"/>
</dbReference>
<dbReference type="PROSITE" id="PS50067">
    <property type="entry name" value="KINESIN_MOTOR_2"/>
    <property type="match status" value="1"/>
</dbReference>
<dbReference type="EMBL" id="BEGY01000025">
    <property type="protein sequence ID" value="GAX77459.1"/>
    <property type="molecule type" value="Genomic_DNA"/>
</dbReference>
<dbReference type="PANTHER" id="PTHR47968:SF36">
    <property type="entry name" value="KINESIN HEAVY CHAIN ISOFORM X1"/>
    <property type="match status" value="1"/>
</dbReference>
<dbReference type="SMART" id="SM00129">
    <property type="entry name" value="KISc"/>
    <property type="match status" value="1"/>
</dbReference>
<dbReference type="GO" id="GO:0008017">
    <property type="term" value="F:microtubule binding"/>
    <property type="evidence" value="ECO:0007669"/>
    <property type="project" value="InterPro"/>
</dbReference>
<evidence type="ECO:0000256" key="5">
    <source>
        <dbReference type="ARBA" id="ARBA00023175"/>
    </source>
</evidence>
<feature type="region of interest" description="Disordered" evidence="9">
    <location>
        <begin position="807"/>
        <end position="829"/>
    </location>
</feature>
<dbReference type="GO" id="GO:0005524">
    <property type="term" value="F:ATP binding"/>
    <property type="evidence" value="ECO:0007669"/>
    <property type="project" value="UniProtKB-UniRule"/>
</dbReference>
<dbReference type="PRINTS" id="PR00380">
    <property type="entry name" value="KINESINHEAVY"/>
</dbReference>
<accession>A0A250X3F4</accession>
<evidence type="ECO:0000256" key="7">
    <source>
        <dbReference type="RuleBase" id="RU000394"/>
    </source>
</evidence>
<dbReference type="Pfam" id="PF23735">
    <property type="entry name" value="KIF9"/>
    <property type="match status" value="1"/>
</dbReference>
<organism evidence="11 12">
    <name type="scientific">Chlamydomonas eustigma</name>
    <dbReference type="NCBI Taxonomy" id="1157962"/>
    <lineage>
        <taxon>Eukaryota</taxon>
        <taxon>Viridiplantae</taxon>
        <taxon>Chlorophyta</taxon>
        <taxon>core chlorophytes</taxon>
        <taxon>Chlorophyceae</taxon>
        <taxon>CS clade</taxon>
        <taxon>Chlamydomonadales</taxon>
        <taxon>Chlamydomonadaceae</taxon>
        <taxon>Chlamydomonas</taxon>
    </lineage>
</organism>
<feature type="binding site" evidence="6">
    <location>
        <begin position="91"/>
        <end position="98"/>
    </location>
    <ligand>
        <name>ATP</name>
        <dbReference type="ChEBI" id="CHEBI:30616"/>
    </ligand>
</feature>
<evidence type="ECO:0000256" key="6">
    <source>
        <dbReference type="PROSITE-ProRule" id="PRU00283"/>
    </source>
</evidence>
<feature type="coiled-coil region" evidence="8">
    <location>
        <begin position="605"/>
        <end position="668"/>
    </location>
</feature>
<dbReference type="OrthoDB" id="3176171at2759"/>
<evidence type="ECO:0000256" key="4">
    <source>
        <dbReference type="ARBA" id="ARBA00023054"/>
    </source>
</evidence>
<feature type="compositionally biased region" description="Polar residues" evidence="9">
    <location>
        <begin position="743"/>
        <end position="762"/>
    </location>
</feature>
<dbReference type="InterPro" id="IPR019821">
    <property type="entry name" value="Kinesin_motor_CS"/>
</dbReference>
<evidence type="ECO:0000256" key="3">
    <source>
        <dbReference type="ARBA" id="ARBA00022840"/>
    </source>
</evidence>
<evidence type="ECO:0000256" key="9">
    <source>
        <dbReference type="SAM" id="MobiDB-lite"/>
    </source>
</evidence>
<dbReference type="InterPro" id="IPR056524">
    <property type="entry name" value="KIF6/9_C"/>
</dbReference>
<feature type="region of interest" description="Disordered" evidence="9">
    <location>
        <begin position="495"/>
        <end position="514"/>
    </location>
</feature>
<comment type="caution">
    <text evidence="11">The sequence shown here is derived from an EMBL/GenBank/DDBJ whole genome shotgun (WGS) entry which is preliminary data.</text>
</comment>
<keyword evidence="12" id="KW-1185">Reference proteome</keyword>
<evidence type="ECO:0000313" key="12">
    <source>
        <dbReference type="Proteomes" id="UP000232323"/>
    </source>
</evidence>
<evidence type="ECO:0000256" key="1">
    <source>
        <dbReference type="ARBA" id="ARBA00022701"/>
    </source>
</evidence>
<dbReference type="PROSITE" id="PS00411">
    <property type="entry name" value="KINESIN_MOTOR_1"/>
    <property type="match status" value="1"/>
</dbReference>
<sequence>MVKSAVRVFLRVRPCAGINSYILYGQDKKGVSISVPKTIDIKSGEKQTQSYQFKFDGVLKEAEQEEVYEACAAEILGSALEGYNSTVMCYGQTGAGKTYTMSGGKSSFKQRGIIPRMINHLFAEIRNLSDRQFKISIQYLEIYNESLYDLLDITTQPHELNIQENTKGVVNITGLKSAVVQSDTQAFQLFFEGETNRVIGAHQLNRESSRSHSIFTITIEMRMPGELGDKIVSKVNLVDLAGSERVSKTRSEGLVLREAGHINKSLSILEHVILALSDKSRDHIPFRSSKLTHVLKDSLGGNCKTVLVANIWGESSQLDETLSTCRFAQRMMCITCEIKANVVEDSSVRCTQLQSQVQDLQHELAMHDSMASRKNVAYGPYSDAQRAELKALVSTFLSAPNMGQSDSIEPLELISVRHMKEILRCCKEVYLDAASSSNGRSRIDSSLSNEASTSYVPNGARAAAAATENGLNYVGEEEAGGGGGLAGWQSGGVGVAPDFARPEQADGEVSSPGAIKVQPGGGMAVVDRLLAMQLQDGTANKRQERGLDFAASASGGGNSPLIDRKDALQEYKSSGPGAAKAALLDDNHARLKSSKRRAKELGLSINAAKKDLDHLKALSESLRAERQAKTGEGSQVLDAEEYSALMRIKELKQQYRDQYSELQMVKSEIEYTQQLCDACAQELAMEFNQWYLRNYGGEFSHYEGSEGDAALDSESLPSPSAKSTASGLSRHYPQEERGPPSSKPVQSFNTAPIASQGNSPSSAAKKPPNRKVLSSLLPSPKADEDAGNPDAAAFYNAQQHIVLKAANAAHRPGSIKKTRVPASFGATKH</sequence>
<dbReference type="PANTHER" id="PTHR47968">
    <property type="entry name" value="CENTROMERE PROTEIN E"/>
    <property type="match status" value="1"/>
</dbReference>
<dbReference type="Gene3D" id="3.40.850.10">
    <property type="entry name" value="Kinesin motor domain"/>
    <property type="match status" value="1"/>
</dbReference>
<keyword evidence="4 8" id="KW-0175">Coiled coil</keyword>
<proteinExistence type="inferred from homology"/>
<evidence type="ECO:0000313" key="11">
    <source>
        <dbReference type="EMBL" id="GAX77459.1"/>
    </source>
</evidence>
<comment type="similarity">
    <text evidence="6 7">Belongs to the TRAFAC class myosin-kinesin ATPase superfamily. Kinesin family.</text>
</comment>
<feature type="compositionally biased region" description="Polar residues" evidence="9">
    <location>
        <begin position="715"/>
        <end position="727"/>
    </location>
</feature>
<protein>
    <recommendedName>
        <fullName evidence="7">Kinesin-like protein</fullName>
    </recommendedName>
</protein>
<evidence type="ECO:0000256" key="2">
    <source>
        <dbReference type="ARBA" id="ARBA00022741"/>
    </source>
</evidence>
<dbReference type="SUPFAM" id="SSF52540">
    <property type="entry name" value="P-loop containing nucleoside triphosphate hydrolases"/>
    <property type="match status" value="1"/>
</dbReference>
<dbReference type="InterPro" id="IPR001752">
    <property type="entry name" value="Kinesin_motor_dom"/>
</dbReference>
<keyword evidence="3 6" id="KW-0067">ATP-binding</keyword>
<reference evidence="11 12" key="1">
    <citation type="submission" date="2017-08" db="EMBL/GenBank/DDBJ databases">
        <title>Acidophilic green algal genome provides insights into adaptation to an acidic environment.</title>
        <authorList>
            <person name="Hirooka S."/>
            <person name="Hirose Y."/>
            <person name="Kanesaki Y."/>
            <person name="Higuchi S."/>
            <person name="Fujiwara T."/>
            <person name="Onuma R."/>
            <person name="Era A."/>
            <person name="Ohbayashi R."/>
            <person name="Uzuka A."/>
            <person name="Nozaki H."/>
            <person name="Yoshikawa H."/>
            <person name="Miyagishima S.Y."/>
        </authorList>
    </citation>
    <scope>NUCLEOTIDE SEQUENCE [LARGE SCALE GENOMIC DNA]</scope>
    <source>
        <strain evidence="11 12">NIES-2499</strain>
    </source>
</reference>
<dbReference type="GO" id="GO:0007018">
    <property type="term" value="P:microtubule-based movement"/>
    <property type="evidence" value="ECO:0007669"/>
    <property type="project" value="InterPro"/>
</dbReference>
<dbReference type="InterPro" id="IPR036961">
    <property type="entry name" value="Kinesin_motor_dom_sf"/>
</dbReference>
<dbReference type="STRING" id="1157962.A0A250X3F4"/>
<dbReference type="Pfam" id="PF00225">
    <property type="entry name" value="Kinesin"/>
    <property type="match status" value="1"/>
</dbReference>
<dbReference type="AlphaFoldDB" id="A0A250X3F4"/>
<keyword evidence="5 6" id="KW-0505">Motor protein</keyword>
<dbReference type="Proteomes" id="UP000232323">
    <property type="component" value="Unassembled WGS sequence"/>
</dbReference>
<feature type="region of interest" description="Disordered" evidence="9">
    <location>
        <begin position="704"/>
        <end position="791"/>
    </location>
</feature>
<evidence type="ECO:0000259" key="10">
    <source>
        <dbReference type="PROSITE" id="PS50067"/>
    </source>
</evidence>